<keyword evidence="6" id="KW-0547">Nucleotide-binding</keyword>
<evidence type="ECO:0000256" key="8">
    <source>
        <dbReference type="ARBA" id="ARBA00022840"/>
    </source>
</evidence>
<comment type="similarity">
    <text evidence="2">Belongs to the HPPK family.</text>
</comment>
<protein>
    <recommendedName>
        <fullName evidence="4">2-amino-4-hydroxy-6-hydroxymethyldihydropteridine pyrophosphokinase</fullName>
        <ecNumber evidence="3">2.7.6.3</ecNumber>
    </recommendedName>
    <alternativeName>
        <fullName evidence="11">6-hydroxymethyl-7,8-dihydropterin pyrophosphokinase</fullName>
    </alternativeName>
    <alternativeName>
        <fullName evidence="12">7,8-dihydro-6-hydroxymethylpterin-pyrophosphokinase</fullName>
    </alternativeName>
</protein>
<feature type="domain" description="7,8-dihydro-6-hydroxymethylpterin-pyrophosphokinase" evidence="13">
    <location>
        <begin position="24"/>
        <end position="158"/>
    </location>
</feature>
<keyword evidence="8" id="KW-0067">ATP-binding</keyword>
<dbReference type="SUPFAM" id="SSF55083">
    <property type="entry name" value="6-hydroxymethyl-7,8-dihydropterin pyrophosphokinase, HPPK"/>
    <property type="match status" value="1"/>
</dbReference>
<dbReference type="GO" id="GO:0005524">
    <property type="term" value="F:ATP binding"/>
    <property type="evidence" value="ECO:0007669"/>
    <property type="project" value="UniProtKB-KW"/>
</dbReference>
<dbReference type="EMBL" id="SMSJ01000004">
    <property type="protein sequence ID" value="TDH63635.1"/>
    <property type="molecule type" value="Genomic_DNA"/>
</dbReference>
<reference evidence="14 15" key="1">
    <citation type="journal article" date="2016" name="J. Microbiol.">
        <title>Dankookia rubra gen. nov., sp. nov., an alphaproteobacterium isolated from sediment of a shallow stream.</title>
        <authorList>
            <person name="Kim W.H."/>
            <person name="Kim D.H."/>
            <person name="Kang K."/>
            <person name="Ahn T.Y."/>
        </authorList>
    </citation>
    <scope>NUCLEOTIDE SEQUENCE [LARGE SCALE GENOMIC DNA]</scope>
    <source>
        <strain evidence="14 15">JCM30602</strain>
    </source>
</reference>
<dbReference type="AlphaFoldDB" id="A0A4V3AAJ9"/>
<dbReference type="RefSeq" id="WP_133287429.1">
    <property type="nucleotide sequence ID" value="NZ_SMSJ01000004.1"/>
</dbReference>
<evidence type="ECO:0000256" key="1">
    <source>
        <dbReference type="ARBA" id="ARBA00005051"/>
    </source>
</evidence>
<gene>
    <name evidence="14" type="primary">folK</name>
    <name evidence="14" type="ORF">E2C06_04715</name>
</gene>
<dbReference type="EC" id="2.7.6.3" evidence="3"/>
<evidence type="ECO:0000313" key="15">
    <source>
        <dbReference type="Proteomes" id="UP000295096"/>
    </source>
</evidence>
<dbReference type="InterPro" id="IPR035907">
    <property type="entry name" value="Hppk_sf"/>
</dbReference>
<comment type="function">
    <text evidence="10">Catalyzes the transfer of pyrophosphate from adenosine triphosphate (ATP) to 6-hydroxymethyl-7,8-dihydropterin, an enzymatic step in folate biosynthesis pathway.</text>
</comment>
<evidence type="ECO:0000256" key="4">
    <source>
        <dbReference type="ARBA" id="ARBA00016218"/>
    </source>
</evidence>
<evidence type="ECO:0000256" key="10">
    <source>
        <dbReference type="ARBA" id="ARBA00029409"/>
    </source>
</evidence>
<dbReference type="PANTHER" id="PTHR43071">
    <property type="entry name" value="2-AMINO-4-HYDROXY-6-HYDROXYMETHYLDIHYDROPTERIDINE PYROPHOSPHOKINASE"/>
    <property type="match status" value="1"/>
</dbReference>
<dbReference type="GO" id="GO:0046656">
    <property type="term" value="P:folic acid biosynthetic process"/>
    <property type="evidence" value="ECO:0007669"/>
    <property type="project" value="UniProtKB-KW"/>
</dbReference>
<comment type="pathway">
    <text evidence="1">Cofactor biosynthesis; tetrahydrofolate biosynthesis; 2-amino-4-hydroxy-6-hydroxymethyl-7,8-dihydropteridine diphosphate from 7,8-dihydroneopterin triphosphate: step 4/4.</text>
</comment>
<name>A0A4V3AAJ9_9PROT</name>
<dbReference type="GO" id="GO:0003848">
    <property type="term" value="F:2-amino-4-hydroxy-6-hydroxymethyldihydropteridine diphosphokinase activity"/>
    <property type="evidence" value="ECO:0007669"/>
    <property type="project" value="UniProtKB-EC"/>
</dbReference>
<keyword evidence="7 14" id="KW-0418">Kinase</keyword>
<dbReference type="GO" id="GO:0016301">
    <property type="term" value="F:kinase activity"/>
    <property type="evidence" value="ECO:0007669"/>
    <property type="project" value="UniProtKB-KW"/>
</dbReference>
<evidence type="ECO:0000313" key="14">
    <source>
        <dbReference type="EMBL" id="TDH63635.1"/>
    </source>
</evidence>
<dbReference type="Proteomes" id="UP000295096">
    <property type="component" value="Unassembled WGS sequence"/>
</dbReference>
<proteinExistence type="inferred from homology"/>
<dbReference type="Gene3D" id="3.30.70.560">
    <property type="entry name" value="7,8-Dihydro-6-hydroxymethylpterin-pyrophosphokinase HPPK"/>
    <property type="match status" value="1"/>
</dbReference>
<dbReference type="UniPathway" id="UPA00077">
    <property type="reaction ID" value="UER00155"/>
</dbReference>
<keyword evidence="15" id="KW-1185">Reference proteome</keyword>
<evidence type="ECO:0000256" key="6">
    <source>
        <dbReference type="ARBA" id="ARBA00022741"/>
    </source>
</evidence>
<evidence type="ECO:0000256" key="3">
    <source>
        <dbReference type="ARBA" id="ARBA00013253"/>
    </source>
</evidence>
<dbReference type="InterPro" id="IPR000550">
    <property type="entry name" value="Hppk"/>
</dbReference>
<evidence type="ECO:0000256" key="11">
    <source>
        <dbReference type="ARBA" id="ARBA00029766"/>
    </source>
</evidence>
<keyword evidence="9" id="KW-0289">Folate biosynthesis</keyword>
<evidence type="ECO:0000256" key="9">
    <source>
        <dbReference type="ARBA" id="ARBA00022909"/>
    </source>
</evidence>
<dbReference type="PANTHER" id="PTHR43071:SF1">
    <property type="entry name" value="2-AMINO-4-HYDROXY-6-HYDROXYMETHYLDIHYDROPTERIDINE PYROPHOSPHOKINASE"/>
    <property type="match status" value="1"/>
</dbReference>
<evidence type="ECO:0000256" key="7">
    <source>
        <dbReference type="ARBA" id="ARBA00022777"/>
    </source>
</evidence>
<sequence>MPGRHLSILGREYIFVREKSVILIALGANLPAGAGQPPLQTCRTAAAALDSLPGLRLRALSNWYRTVSVPPLPGAPLYVNGVARLDGAAGDPALLLAALHAIEHRAGRQRPYPNAPRVLDLDLIDLDGLCRAAPDPVLPHPRAHLRRFVLQPMLDVAPGWVHPVFGCGPAALLAALPHDQAPPEPIRG</sequence>
<accession>A0A4V3AAJ9</accession>
<organism evidence="14 15">
    <name type="scientific">Dankookia rubra</name>
    <dbReference type="NCBI Taxonomy" id="1442381"/>
    <lineage>
        <taxon>Bacteria</taxon>
        <taxon>Pseudomonadati</taxon>
        <taxon>Pseudomonadota</taxon>
        <taxon>Alphaproteobacteria</taxon>
        <taxon>Acetobacterales</taxon>
        <taxon>Roseomonadaceae</taxon>
        <taxon>Dankookia</taxon>
    </lineage>
</organism>
<dbReference type="GO" id="GO:0046654">
    <property type="term" value="P:tetrahydrofolate biosynthetic process"/>
    <property type="evidence" value="ECO:0007669"/>
    <property type="project" value="UniProtKB-UniPathway"/>
</dbReference>
<dbReference type="NCBIfam" id="TIGR01498">
    <property type="entry name" value="folK"/>
    <property type="match status" value="1"/>
</dbReference>
<keyword evidence="5 14" id="KW-0808">Transferase</keyword>
<evidence type="ECO:0000256" key="5">
    <source>
        <dbReference type="ARBA" id="ARBA00022679"/>
    </source>
</evidence>
<evidence type="ECO:0000259" key="13">
    <source>
        <dbReference type="Pfam" id="PF01288"/>
    </source>
</evidence>
<evidence type="ECO:0000256" key="2">
    <source>
        <dbReference type="ARBA" id="ARBA00005810"/>
    </source>
</evidence>
<dbReference type="OrthoDB" id="9808041at2"/>
<comment type="caution">
    <text evidence="14">The sequence shown here is derived from an EMBL/GenBank/DDBJ whole genome shotgun (WGS) entry which is preliminary data.</text>
</comment>
<dbReference type="Pfam" id="PF01288">
    <property type="entry name" value="HPPK"/>
    <property type="match status" value="1"/>
</dbReference>
<evidence type="ECO:0000256" key="12">
    <source>
        <dbReference type="ARBA" id="ARBA00033413"/>
    </source>
</evidence>